<keyword evidence="2" id="KW-1185">Reference proteome</keyword>
<gene>
    <name evidence="3" type="primary">LOC106180917</name>
</gene>
<evidence type="ECO:0000256" key="1">
    <source>
        <dbReference type="SAM" id="Phobius"/>
    </source>
</evidence>
<keyword evidence="1" id="KW-0812">Transmembrane</keyword>
<dbReference type="GeneID" id="106180917"/>
<evidence type="ECO:0000313" key="3">
    <source>
        <dbReference type="RefSeq" id="XP_013420545.1"/>
    </source>
</evidence>
<evidence type="ECO:0000313" key="2">
    <source>
        <dbReference type="Proteomes" id="UP000085678"/>
    </source>
</evidence>
<dbReference type="RefSeq" id="XP_013420545.1">
    <property type="nucleotide sequence ID" value="XM_013565091.1"/>
</dbReference>
<dbReference type="Proteomes" id="UP000085678">
    <property type="component" value="Unplaced"/>
</dbReference>
<proteinExistence type="predicted"/>
<feature type="transmembrane region" description="Helical" evidence="1">
    <location>
        <begin position="330"/>
        <end position="348"/>
    </location>
</feature>
<keyword evidence="1" id="KW-1133">Transmembrane helix</keyword>
<feature type="transmembrane region" description="Helical" evidence="1">
    <location>
        <begin position="183"/>
        <end position="210"/>
    </location>
</feature>
<feature type="transmembrane region" description="Helical" evidence="1">
    <location>
        <begin position="7"/>
        <end position="28"/>
    </location>
</feature>
<keyword evidence="1" id="KW-0472">Membrane</keyword>
<sequence>MAGSMRSVIRGVFALSLVVCQVISLVRLGHENNINGVLLFLLEFLLISSLILKMTHPAWDIIYESTLGAILGILTGAVDAFGKDRLLTGASADGDADDDVTDYPVESYFTGMALFTEHFQAVLVSGVLLPKIGLEGVKMYQMWEVNLRFHNVSDTYGLTVFIYSIPGLVIVLCILLYCVRPLVLVLPLAVLLYLSSFVLGWFLCYLALIFCNGRNTIFLLTTAALLWDLIWQSIWIYKAHAWPCLPVLFTSLPFHLLRRETVSIFPVKQSWCHVLHEMAPSCAWSHLISFLVTYAITGIITSKENWQTDFLLGCIVTFVIGVLISEEKEIGSWPSALGLFTLTILYSFSIRKIQNPFLVDDMVLTVCMYVAWRRKDKDFFIDRRNNVPLKTVSMRY</sequence>
<feature type="transmembrane region" description="Helical" evidence="1">
    <location>
        <begin position="308"/>
        <end position="324"/>
    </location>
</feature>
<feature type="transmembrane region" description="Helical" evidence="1">
    <location>
        <begin position="217"/>
        <end position="237"/>
    </location>
</feature>
<dbReference type="InParanoid" id="A0A1S3KD46"/>
<feature type="transmembrane region" description="Helical" evidence="1">
    <location>
        <begin position="283"/>
        <end position="301"/>
    </location>
</feature>
<feature type="transmembrane region" description="Helical" evidence="1">
    <location>
        <begin position="155"/>
        <end position="177"/>
    </location>
</feature>
<organism evidence="2 3">
    <name type="scientific">Lingula anatina</name>
    <name type="common">Brachiopod</name>
    <name type="synonym">Lingula unguis</name>
    <dbReference type="NCBI Taxonomy" id="7574"/>
    <lineage>
        <taxon>Eukaryota</taxon>
        <taxon>Metazoa</taxon>
        <taxon>Spiralia</taxon>
        <taxon>Lophotrochozoa</taxon>
        <taxon>Brachiopoda</taxon>
        <taxon>Linguliformea</taxon>
        <taxon>Lingulata</taxon>
        <taxon>Lingulida</taxon>
        <taxon>Linguloidea</taxon>
        <taxon>Lingulidae</taxon>
        <taxon>Lingula</taxon>
    </lineage>
</organism>
<dbReference type="KEGG" id="lak:106180917"/>
<feature type="transmembrane region" description="Helical" evidence="1">
    <location>
        <begin position="34"/>
        <end position="52"/>
    </location>
</feature>
<accession>A0A1S3KD46</accession>
<name>A0A1S3KD46_LINAN</name>
<reference evidence="3" key="1">
    <citation type="submission" date="2025-08" db="UniProtKB">
        <authorList>
            <consortium name="RefSeq"/>
        </authorList>
    </citation>
    <scope>IDENTIFICATION</scope>
    <source>
        <tissue evidence="3">Gonads</tissue>
    </source>
</reference>
<protein>
    <submittedName>
        <fullName evidence="3">Uncharacterized protein LOC106180917</fullName>
    </submittedName>
</protein>
<dbReference type="AlphaFoldDB" id="A0A1S3KD46"/>